<reference evidence="3" key="1">
    <citation type="submission" date="2015-07" db="EMBL/GenBank/DDBJ databases">
        <authorList>
            <person name="Teixeira M.M."/>
            <person name="Souza R.C."/>
            <person name="Almeida L.G."/>
            <person name="Vicente V.A."/>
            <person name="de Hoog S."/>
            <person name="Bocca A.L."/>
            <person name="de Almeida S.R."/>
            <person name="Vasconcelos A.T."/>
            <person name="Felipe M.S."/>
        </authorList>
    </citation>
    <scope>NUCLEOTIDE SEQUENCE [LARGE SCALE GENOMIC DNA]</scope>
    <source>
        <strain evidence="3">KSF</strain>
    </source>
</reference>
<accession>A0A1C1D0Z1</accession>
<gene>
    <name evidence="2" type="ORF">CLCR_00942</name>
</gene>
<feature type="compositionally biased region" description="Basic and acidic residues" evidence="1">
    <location>
        <begin position="117"/>
        <end position="126"/>
    </location>
</feature>
<dbReference type="AlphaFoldDB" id="A0A1C1D0Z1"/>
<feature type="region of interest" description="Disordered" evidence="1">
    <location>
        <begin position="47"/>
        <end position="168"/>
    </location>
</feature>
<evidence type="ECO:0000313" key="3">
    <source>
        <dbReference type="Proteomes" id="UP000094526"/>
    </source>
</evidence>
<keyword evidence="3" id="KW-1185">Reference proteome</keyword>
<sequence length="238" mass="26655">MPFGVEDDELGAYIALYQRRQDRLTRIKQRSLLTPAMNITSPSRCARHFMVPESAQARSPSKRGPYPMIPDSTSTSPLSTQTENQKMTQSPSARSGTAPRRPLFWPSDTPYPPPDPWWKRREEPGKSTHSVHRTRRPLVEQGQPPPPYIAAHEPPPYTEGASPPEDPVHRSWHLIEREVNVLAQPTTAASPAAGGIDRYQARSSGNHIREHTIVDKGDGQLAHTGHLERQRRAGGYKT</sequence>
<evidence type="ECO:0000256" key="1">
    <source>
        <dbReference type="SAM" id="MobiDB-lite"/>
    </source>
</evidence>
<dbReference type="Proteomes" id="UP000094526">
    <property type="component" value="Unassembled WGS sequence"/>
</dbReference>
<dbReference type="VEuPathDB" id="FungiDB:CLCR_00942"/>
<proteinExistence type="predicted"/>
<dbReference type="EMBL" id="LGRB01000004">
    <property type="protein sequence ID" value="OCT54394.1"/>
    <property type="molecule type" value="Genomic_DNA"/>
</dbReference>
<comment type="caution">
    <text evidence="2">The sequence shown here is derived from an EMBL/GenBank/DDBJ whole genome shotgun (WGS) entry which is preliminary data.</text>
</comment>
<feature type="compositionally biased region" description="Pro residues" evidence="1">
    <location>
        <begin position="143"/>
        <end position="157"/>
    </location>
</feature>
<evidence type="ECO:0000313" key="2">
    <source>
        <dbReference type="EMBL" id="OCT54394.1"/>
    </source>
</evidence>
<feature type="compositionally biased region" description="Polar residues" evidence="1">
    <location>
        <begin position="71"/>
        <end position="95"/>
    </location>
</feature>
<organism evidence="2 3">
    <name type="scientific">Cladophialophora carrionii</name>
    <dbReference type="NCBI Taxonomy" id="86049"/>
    <lineage>
        <taxon>Eukaryota</taxon>
        <taxon>Fungi</taxon>
        <taxon>Dikarya</taxon>
        <taxon>Ascomycota</taxon>
        <taxon>Pezizomycotina</taxon>
        <taxon>Eurotiomycetes</taxon>
        <taxon>Chaetothyriomycetidae</taxon>
        <taxon>Chaetothyriales</taxon>
        <taxon>Herpotrichiellaceae</taxon>
        <taxon>Cladophialophora</taxon>
    </lineage>
</organism>
<name>A0A1C1D0Z1_9EURO</name>
<protein>
    <submittedName>
        <fullName evidence="2">Uncharacterized protein</fullName>
    </submittedName>
</protein>
<feature type="region of interest" description="Disordered" evidence="1">
    <location>
        <begin position="212"/>
        <end position="238"/>
    </location>
</feature>